<evidence type="ECO:0000313" key="11">
    <source>
        <dbReference type="Proteomes" id="UP001424741"/>
    </source>
</evidence>
<dbReference type="Pfam" id="PF02310">
    <property type="entry name" value="B12-binding"/>
    <property type="match status" value="1"/>
</dbReference>
<dbReference type="PROSITE" id="PS51918">
    <property type="entry name" value="RADICAL_SAM"/>
    <property type="match status" value="1"/>
</dbReference>
<evidence type="ECO:0000256" key="6">
    <source>
        <dbReference type="ARBA" id="ARBA00023004"/>
    </source>
</evidence>
<dbReference type="SFLD" id="SFLDG01082">
    <property type="entry name" value="B12-binding_domain_containing"/>
    <property type="match status" value="1"/>
</dbReference>
<keyword evidence="2" id="KW-0489">Methyltransferase</keyword>
<comment type="caution">
    <text evidence="10">The sequence shown here is derived from an EMBL/GenBank/DDBJ whole genome shotgun (WGS) entry which is preliminary data.</text>
</comment>
<proteinExistence type="predicted"/>
<dbReference type="EMBL" id="BAABRL010000004">
    <property type="protein sequence ID" value="GAA5495429.1"/>
    <property type="molecule type" value="Genomic_DNA"/>
</dbReference>
<dbReference type="SMART" id="SM00729">
    <property type="entry name" value="Elp3"/>
    <property type="match status" value="1"/>
</dbReference>
<dbReference type="InterPro" id="IPR006158">
    <property type="entry name" value="Cobalamin-bd"/>
</dbReference>
<dbReference type="SFLD" id="SFLDS00029">
    <property type="entry name" value="Radical_SAM"/>
    <property type="match status" value="1"/>
</dbReference>
<dbReference type="Pfam" id="PF13282">
    <property type="entry name" value="DUF4070"/>
    <property type="match status" value="1"/>
</dbReference>
<organism evidence="10 11">
    <name type="scientific">Rubritalea halochordaticola</name>
    <dbReference type="NCBI Taxonomy" id="714537"/>
    <lineage>
        <taxon>Bacteria</taxon>
        <taxon>Pseudomonadati</taxon>
        <taxon>Verrucomicrobiota</taxon>
        <taxon>Verrucomicrobiia</taxon>
        <taxon>Verrucomicrobiales</taxon>
        <taxon>Rubritaleaceae</taxon>
        <taxon>Rubritalea</taxon>
    </lineage>
</organism>
<evidence type="ECO:0000256" key="4">
    <source>
        <dbReference type="ARBA" id="ARBA00022691"/>
    </source>
</evidence>
<evidence type="ECO:0000256" key="1">
    <source>
        <dbReference type="ARBA" id="ARBA00001966"/>
    </source>
</evidence>
<dbReference type="InterPro" id="IPR034466">
    <property type="entry name" value="Methyltransferase_Class_B"/>
</dbReference>
<evidence type="ECO:0000256" key="3">
    <source>
        <dbReference type="ARBA" id="ARBA00022679"/>
    </source>
</evidence>
<dbReference type="PROSITE" id="PS51332">
    <property type="entry name" value="B12_BINDING"/>
    <property type="match status" value="1"/>
</dbReference>
<dbReference type="Gene3D" id="3.80.30.20">
    <property type="entry name" value="tm_1862 like domain"/>
    <property type="match status" value="1"/>
</dbReference>
<keyword evidence="5" id="KW-0479">Metal-binding</keyword>
<dbReference type="CDD" id="cd01335">
    <property type="entry name" value="Radical_SAM"/>
    <property type="match status" value="1"/>
</dbReference>
<protein>
    <submittedName>
        <fullName evidence="10">Bacteriochlorophyllide d C-12(1)-methyltransferase</fullName>
    </submittedName>
</protein>
<dbReference type="Proteomes" id="UP001424741">
    <property type="component" value="Unassembled WGS sequence"/>
</dbReference>
<evidence type="ECO:0000256" key="7">
    <source>
        <dbReference type="ARBA" id="ARBA00023014"/>
    </source>
</evidence>
<dbReference type="InterPro" id="IPR051198">
    <property type="entry name" value="BchE-like"/>
</dbReference>
<comment type="cofactor">
    <cofactor evidence="1">
        <name>[4Fe-4S] cluster</name>
        <dbReference type="ChEBI" id="CHEBI:49883"/>
    </cofactor>
</comment>
<evidence type="ECO:0000256" key="2">
    <source>
        <dbReference type="ARBA" id="ARBA00022603"/>
    </source>
</evidence>
<dbReference type="CDD" id="cd02068">
    <property type="entry name" value="radical_SAM_B12_BD"/>
    <property type="match status" value="1"/>
</dbReference>
<dbReference type="PANTHER" id="PTHR43409">
    <property type="entry name" value="ANAEROBIC MAGNESIUM-PROTOPORPHYRIN IX MONOMETHYL ESTER CYCLASE-RELATED"/>
    <property type="match status" value="1"/>
</dbReference>
<dbReference type="SFLD" id="SFLDG01123">
    <property type="entry name" value="methyltransferase_(Class_B)"/>
    <property type="match status" value="1"/>
</dbReference>
<keyword evidence="6" id="KW-0408">Iron</keyword>
<dbReference type="SUPFAM" id="SSF102114">
    <property type="entry name" value="Radical SAM enzymes"/>
    <property type="match status" value="1"/>
</dbReference>
<keyword evidence="7" id="KW-0411">Iron-sulfur</keyword>
<dbReference type="Gene3D" id="3.40.50.280">
    <property type="entry name" value="Cobalamin-binding domain"/>
    <property type="match status" value="1"/>
</dbReference>
<evidence type="ECO:0000259" key="8">
    <source>
        <dbReference type="PROSITE" id="PS51332"/>
    </source>
</evidence>
<feature type="domain" description="Radical SAM core" evidence="9">
    <location>
        <begin position="172"/>
        <end position="397"/>
    </location>
</feature>
<sequence length="443" mass="50241">MPKLGLIAISGLRVCDSSLLEAGLSFPALSGRARQIEALPSLGLLTLAALTPEEFDVEYLEVRDVDHDNLPAQFDIVALSTLTATSKEAYRLAERFREIGTTVILGGLHATLCPDEAQEHVDCLAIGEGEPIWREMLQDFLKGQLKTRYDARLSPAFDFSESPTPSFELLDPDRYPRFTVQTQRGCPLACEFCAASMRLSPKFRTKPVERVIREIRHLKALYNKPFIEFADDNTFADKRHGKQLMKALAPEQVRWFTETDVSVADDEDLLKMMRDAGCAQILIGFESPNFNTMNGVEQKSNWKARRTDKYLKAVETIQKHGITVNGCFILGMDGDGPESFENVYQFVKASGLYDVQLTYLTPFPGTPLYSRLTEEGRILVDDASEKCTLFDINFQPDSMSIDDLKSGYLNLVHRIYNEDFIAERYRNFRRHLRSQIKLKKQPL</sequence>
<keyword evidence="4" id="KW-0949">S-adenosyl-L-methionine</keyword>
<evidence type="ECO:0000313" key="10">
    <source>
        <dbReference type="EMBL" id="GAA5495429.1"/>
    </source>
</evidence>
<reference evidence="10 11" key="1">
    <citation type="submission" date="2024-02" db="EMBL/GenBank/DDBJ databases">
        <title>Rubritalea halochordaticola NBRC 107102.</title>
        <authorList>
            <person name="Ichikawa N."/>
            <person name="Katano-Makiyama Y."/>
            <person name="Hidaka K."/>
        </authorList>
    </citation>
    <scope>NUCLEOTIDE SEQUENCE [LARGE SCALE GENOMIC DNA]</scope>
    <source>
        <strain evidence="10 11">NBRC 107102</strain>
    </source>
</reference>
<dbReference type="InterPro" id="IPR023404">
    <property type="entry name" value="rSAM_horseshoe"/>
</dbReference>
<evidence type="ECO:0000259" key="9">
    <source>
        <dbReference type="PROSITE" id="PS51918"/>
    </source>
</evidence>
<dbReference type="PANTHER" id="PTHR43409:SF7">
    <property type="entry name" value="BLL1977 PROTEIN"/>
    <property type="match status" value="1"/>
</dbReference>
<evidence type="ECO:0000256" key="5">
    <source>
        <dbReference type="ARBA" id="ARBA00022723"/>
    </source>
</evidence>
<gene>
    <name evidence="10" type="primary">bchR</name>
    <name evidence="10" type="ORF">Rhal01_01604</name>
</gene>
<keyword evidence="3" id="KW-0808">Transferase</keyword>
<accession>A0ABP9V0G7</accession>
<keyword evidence="11" id="KW-1185">Reference proteome</keyword>
<dbReference type="InterPro" id="IPR058240">
    <property type="entry name" value="rSAM_sf"/>
</dbReference>
<dbReference type="RefSeq" id="WP_346188229.1">
    <property type="nucleotide sequence ID" value="NZ_BAABRL010000004.1"/>
</dbReference>
<dbReference type="InterPro" id="IPR006638">
    <property type="entry name" value="Elp3/MiaA/NifB-like_rSAM"/>
</dbReference>
<dbReference type="Pfam" id="PF04055">
    <property type="entry name" value="Radical_SAM"/>
    <property type="match status" value="1"/>
</dbReference>
<feature type="domain" description="B12-binding" evidence="8">
    <location>
        <begin position="73"/>
        <end position="147"/>
    </location>
</feature>
<name>A0ABP9V0G7_9BACT</name>
<dbReference type="InterPro" id="IPR025274">
    <property type="entry name" value="DUF4070"/>
</dbReference>
<dbReference type="InterPro" id="IPR007197">
    <property type="entry name" value="rSAM"/>
</dbReference>